<dbReference type="Proteomes" id="UP000717696">
    <property type="component" value="Unassembled WGS sequence"/>
</dbReference>
<dbReference type="GO" id="GO:0008270">
    <property type="term" value="F:zinc ion binding"/>
    <property type="evidence" value="ECO:0007669"/>
    <property type="project" value="UniProtKB-KW"/>
</dbReference>
<dbReference type="SUPFAM" id="SSF57667">
    <property type="entry name" value="beta-beta-alpha zinc fingers"/>
    <property type="match status" value="1"/>
</dbReference>
<dbReference type="PROSITE" id="PS00028">
    <property type="entry name" value="ZINC_FINGER_C2H2_1"/>
    <property type="match status" value="1"/>
</dbReference>
<comment type="caution">
    <text evidence="3">The sequence shown here is derived from an EMBL/GenBank/DDBJ whole genome shotgun (WGS) entry which is preliminary data.</text>
</comment>
<dbReference type="Gene3D" id="3.30.160.60">
    <property type="entry name" value="Classic Zinc Finger"/>
    <property type="match status" value="1"/>
</dbReference>
<dbReference type="EMBL" id="JAGMUU010000005">
    <property type="protein sequence ID" value="KAH7151948.1"/>
    <property type="molecule type" value="Genomic_DNA"/>
</dbReference>
<proteinExistence type="predicted"/>
<gene>
    <name evidence="3" type="ORF">B0J13DRAFT_547248</name>
</gene>
<reference evidence="3" key="1">
    <citation type="journal article" date="2021" name="Nat. Commun.">
        <title>Genetic determinants of endophytism in the Arabidopsis root mycobiome.</title>
        <authorList>
            <person name="Mesny F."/>
            <person name="Miyauchi S."/>
            <person name="Thiergart T."/>
            <person name="Pickel B."/>
            <person name="Atanasova L."/>
            <person name="Karlsson M."/>
            <person name="Huettel B."/>
            <person name="Barry K.W."/>
            <person name="Haridas S."/>
            <person name="Chen C."/>
            <person name="Bauer D."/>
            <person name="Andreopoulos W."/>
            <person name="Pangilinan J."/>
            <person name="LaButti K."/>
            <person name="Riley R."/>
            <person name="Lipzen A."/>
            <person name="Clum A."/>
            <person name="Drula E."/>
            <person name="Henrissat B."/>
            <person name="Kohler A."/>
            <person name="Grigoriev I.V."/>
            <person name="Martin F.M."/>
            <person name="Hacquard S."/>
        </authorList>
    </citation>
    <scope>NUCLEOTIDE SEQUENCE</scope>
    <source>
        <strain evidence="3">MPI-CAGE-AT-0021</strain>
    </source>
</reference>
<keyword evidence="1" id="KW-0862">Zinc</keyword>
<organism evidence="3 4">
    <name type="scientific">Dactylonectria estremocensis</name>
    <dbReference type="NCBI Taxonomy" id="1079267"/>
    <lineage>
        <taxon>Eukaryota</taxon>
        <taxon>Fungi</taxon>
        <taxon>Dikarya</taxon>
        <taxon>Ascomycota</taxon>
        <taxon>Pezizomycotina</taxon>
        <taxon>Sordariomycetes</taxon>
        <taxon>Hypocreomycetidae</taxon>
        <taxon>Hypocreales</taxon>
        <taxon>Nectriaceae</taxon>
        <taxon>Dactylonectria</taxon>
    </lineage>
</organism>
<feature type="domain" description="C2H2-type" evidence="2">
    <location>
        <begin position="242"/>
        <end position="270"/>
    </location>
</feature>
<dbReference type="InterPro" id="IPR059095">
    <property type="entry name" value="Znf_C2H2_17_2nd"/>
</dbReference>
<name>A0A9P9JCC6_9HYPO</name>
<dbReference type="PROSITE" id="PS50157">
    <property type="entry name" value="ZINC_FINGER_C2H2_2"/>
    <property type="match status" value="1"/>
</dbReference>
<evidence type="ECO:0000259" key="2">
    <source>
        <dbReference type="PROSITE" id="PS50157"/>
    </source>
</evidence>
<dbReference type="InterPro" id="IPR013087">
    <property type="entry name" value="Znf_C2H2_type"/>
</dbReference>
<protein>
    <recommendedName>
        <fullName evidence="2">C2H2-type domain-containing protein</fullName>
    </recommendedName>
</protein>
<keyword evidence="1" id="KW-0479">Metal-binding</keyword>
<keyword evidence="4" id="KW-1185">Reference proteome</keyword>
<dbReference type="InterPro" id="IPR036236">
    <property type="entry name" value="Znf_C2H2_sf"/>
</dbReference>
<evidence type="ECO:0000256" key="1">
    <source>
        <dbReference type="PROSITE-ProRule" id="PRU00042"/>
    </source>
</evidence>
<evidence type="ECO:0000313" key="3">
    <source>
        <dbReference type="EMBL" id="KAH7151948.1"/>
    </source>
</evidence>
<evidence type="ECO:0000313" key="4">
    <source>
        <dbReference type="Proteomes" id="UP000717696"/>
    </source>
</evidence>
<dbReference type="AlphaFoldDB" id="A0A9P9JCC6"/>
<sequence>MWHNLISTLALASTDTVIYSFYLFQESHHSSKAMLADYPPAINAFQADLPASGHNGTEFFSNYGLQEYFVGNLLLGCNVAAVNMIWSPYVVNPETCMPSASMISPLPYGTRQELPWPSAILRSEVPAACGSQISEDSAAAASPWLALDADNLQHSLQPVTESNVDCESSSVISSPPRPPETPLTTELVSIERIPPRDYYKNATPGPDGLFHCPWEGQAECKHEPHRQRRAYRRFVENHLKPHQCTICDSRLASRSSLLRHEREVHKVEGYGNKSFLCPYNECVRAQPGKAFARSRNLREHLRNKHLDH</sequence>
<dbReference type="OrthoDB" id="20872at2759"/>
<dbReference type="Pfam" id="PF26176">
    <property type="entry name" value="zf_C2H2_17_2"/>
    <property type="match status" value="1"/>
</dbReference>
<keyword evidence="1" id="KW-0863">Zinc-finger</keyword>
<dbReference type="SMART" id="SM00355">
    <property type="entry name" value="ZnF_C2H2"/>
    <property type="match status" value="2"/>
</dbReference>
<accession>A0A9P9JCC6</accession>